<feature type="compositionally biased region" description="Basic and acidic residues" evidence="1">
    <location>
        <begin position="22"/>
        <end position="34"/>
    </location>
</feature>
<accession>A0AAD3NLK1</accession>
<gene>
    <name evidence="2" type="ORF">AKAME5_002601200</name>
</gene>
<comment type="caution">
    <text evidence="2">The sequence shown here is derived from an EMBL/GenBank/DDBJ whole genome shotgun (WGS) entry which is preliminary data.</text>
</comment>
<sequence length="268" mass="29656">MECVSPSEGAEAQVKAVGRRSSFQEKQGKEDRQHGGAGGYGQGRFSVTSTNVFAAKDSPNTMTMCFNKEPGAAEVEQEYWRIRAERQPCGVCIRKVDTSTHGSGFPQESQSHFSKYSIPAEEKAKLDKVVYTLLQANGTPGLEMLEKKHHGIKATARLSRSGQFVVCFVPLFSVLWLCCQRRYTANQDWMNLGYQAAKVVQETDNVVFCLECAPRLCGEAQVLQRPRDDVLTRQDQINSLRTSVVNMLKNNGGGGAVGSRQRRRTSPA</sequence>
<organism evidence="2 3">
    <name type="scientific">Lates japonicus</name>
    <name type="common">Japanese lates</name>
    <dbReference type="NCBI Taxonomy" id="270547"/>
    <lineage>
        <taxon>Eukaryota</taxon>
        <taxon>Metazoa</taxon>
        <taxon>Chordata</taxon>
        <taxon>Craniata</taxon>
        <taxon>Vertebrata</taxon>
        <taxon>Euteleostomi</taxon>
        <taxon>Actinopterygii</taxon>
        <taxon>Neopterygii</taxon>
        <taxon>Teleostei</taxon>
        <taxon>Neoteleostei</taxon>
        <taxon>Acanthomorphata</taxon>
        <taxon>Carangaria</taxon>
        <taxon>Carangaria incertae sedis</taxon>
        <taxon>Centropomidae</taxon>
        <taxon>Lates</taxon>
    </lineage>
</organism>
<reference evidence="2" key="1">
    <citation type="submission" date="2022-08" db="EMBL/GenBank/DDBJ databases">
        <title>Genome sequencing of akame (Lates japonicus).</title>
        <authorList>
            <person name="Hashiguchi Y."/>
            <person name="Takahashi H."/>
        </authorList>
    </citation>
    <scope>NUCLEOTIDE SEQUENCE</scope>
    <source>
        <strain evidence="2">Kochi</strain>
    </source>
</reference>
<feature type="region of interest" description="Disordered" evidence="1">
    <location>
        <begin position="1"/>
        <end position="43"/>
    </location>
</feature>
<dbReference type="EMBL" id="BRZM01002411">
    <property type="protein sequence ID" value="GLD74680.1"/>
    <property type="molecule type" value="Genomic_DNA"/>
</dbReference>
<dbReference type="Proteomes" id="UP001279410">
    <property type="component" value="Unassembled WGS sequence"/>
</dbReference>
<keyword evidence="3" id="KW-1185">Reference proteome</keyword>
<proteinExistence type="predicted"/>
<protein>
    <submittedName>
        <fullName evidence="2">Protein Jumonji</fullName>
    </submittedName>
</protein>
<evidence type="ECO:0000256" key="1">
    <source>
        <dbReference type="SAM" id="MobiDB-lite"/>
    </source>
</evidence>
<dbReference type="AlphaFoldDB" id="A0AAD3NLK1"/>
<evidence type="ECO:0000313" key="2">
    <source>
        <dbReference type="EMBL" id="GLD74680.1"/>
    </source>
</evidence>
<name>A0AAD3NLK1_LATJO</name>
<dbReference type="Gene3D" id="2.60.120.650">
    <property type="entry name" value="Cupin"/>
    <property type="match status" value="1"/>
</dbReference>
<evidence type="ECO:0000313" key="3">
    <source>
        <dbReference type="Proteomes" id="UP001279410"/>
    </source>
</evidence>